<name>A0A3B0ZNS9_9ZZZZ</name>
<organism evidence="1">
    <name type="scientific">hydrothermal vent metagenome</name>
    <dbReference type="NCBI Taxonomy" id="652676"/>
    <lineage>
        <taxon>unclassified sequences</taxon>
        <taxon>metagenomes</taxon>
        <taxon>ecological metagenomes</taxon>
    </lineage>
</organism>
<dbReference type="Pfam" id="PF07927">
    <property type="entry name" value="HicA_toxin"/>
    <property type="match status" value="1"/>
</dbReference>
<proteinExistence type="predicted"/>
<dbReference type="EMBL" id="UOFP01000198">
    <property type="protein sequence ID" value="VAW87789.1"/>
    <property type="molecule type" value="Genomic_DNA"/>
</dbReference>
<evidence type="ECO:0008006" key="2">
    <source>
        <dbReference type="Google" id="ProtNLM"/>
    </source>
</evidence>
<reference evidence="1" key="1">
    <citation type="submission" date="2018-06" db="EMBL/GenBank/DDBJ databases">
        <authorList>
            <person name="Zhirakovskaya E."/>
        </authorList>
    </citation>
    <scope>NUCLEOTIDE SEQUENCE</scope>
</reference>
<dbReference type="GO" id="GO:0003729">
    <property type="term" value="F:mRNA binding"/>
    <property type="evidence" value="ECO:0007669"/>
    <property type="project" value="InterPro"/>
</dbReference>
<accession>A0A3B0ZNS9</accession>
<evidence type="ECO:0000313" key="1">
    <source>
        <dbReference type="EMBL" id="VAW87789.1"/>
    </source>
</evidence>
<gene>
    <name evidence="1" type="ORF">MNBD_GAMMA18-1005</name>
</gene>
<dbReference type="InterPro" id="IPR012933">
    <property type="entry name" value="HicA_mRNA_interferase"/>
</dbReference>
<sequence>MSKADKLITKLRSKPKDFRWSEAETIMSSLGFEKIEGNGSRVKFVMPSTKLVISLHKPHPSNEMKSYAVKLLLETLIEQGLV</sequence>
<protein>
    <recommendedName>
        <fullName evidence="2">HicA protein</fullName>
    </recommendedName>
</protein>
<dbReference type="AlphaFoldDB" id="A0A3B0ZNS9"/>